<dbReference type="PANTHER" id="PTHR23113">
    <property type="entry name" value="GUANINE NUCLEOTIDE EXCHANGE FACTOR"/>
    <property type="match status" value="1"/>
</dbReference>
<keyword evidence="1 2" id="KW-0344">Guanine-nucleotide releasing factor</keyword>
<dbReference type="InterPro" id="IPR019804">
    <property type="entry name" value="Ras_G-nucl-exch_fac_CS"/>
</dbReference>
<dbReference type="FunFam" id="3.10.20.90:FF:000042">
    <property type="entry name" value="Ral guanine nucleotide dissociation stimulator isoform 1"/>
    <property type="match status" value="1"/>
</dbReference>
<dbReference type="InterPro" id="IPR001895">
    <property type="entry name" value="RASGEF_cat_dom"/>
</dbReference>
<dbReference type="CDD" id="cd00155">
    <property type="entry name" value="RasGEF"/>
    <property type="match status" value="1"/>
</dbReference>
<feature type="region of interest" description="Disordered" evidence="3">
    <location>
        <begin position="528"/>
        <end position="636"/>
    </location>
</feature>
<dbReference type="STRING" id="9238.A0A093R913"/>
<dbReference type="SMART" id="SM00229">
    <property type="entry name" value="RasGEFN"/>
    <property type="match status" value="1"/>
</dbReference>
<organism evidence="7 8">
    <name type="scientific">Pygoscelis adeliae</name>
    <name type="common">Adelie penguin</name>
    <dbReference type="NCBI Taxonomy" id="9238"/>
    <lineage>
        <taxon>Eukaryota</taxon>
        <taxon>Metazoa</taxon>
        <taxon>Chordata</taxon>
        <taxon>Craniata</taxon>
        <taxon>Vertebrata</taxon>
        <taxon>Euteleostomi</taxon>
        <taxon>Archelosauria</taxon>
        <taxon>Archosauria</taxon>
        <taxon>Dinosauria</taxon>
        <taxon>Saurischia</taxon>
        <taxon>Theropoda</taxon>
        <taxon>Coelurosauria</taxon>
        <taxon>Aves</taxon>
        <taxon>Neognathae</taxon>
        <taxon>Neoaves</taxon>
        <taxon>Aequornithes</taxon>
        <taxon>Sphenisciformes</taxon>
        <taxon>Spheniscidae</taxon>
        <taxon>Pygoscelis</taxon>
    </lineage>
</organism>
<proteinExistence type="predicted"/>
<feature type="domain" description="Ras-GEF" evidence="4">
    <location>
        <begin position="269"/>
        <end position="538"/>
    </location>
</feature>
<name>A0A093R913_PYGAD</name>
<evidence type="ECO:0000259" key="4">
    <source>
        <dbReference type="PROSITE" id="PS50009"/>
    </source>
</evidence>
<dbReference type="Pfam" id="PF00618">
    <property type="entry name" value="RasGEF_N"/>
    <property type="match status" value="1"/>
</dbReference>
<feature type="non-terminal residue" evidence="7">
    <location>
        <position position="775"/>
    </location>
</feature>
<protein>
    <submittedName>
        <fullName evidence="7">Ral guanine nucleotide dissociation stimulator-like 1</fullName>
    </submittedName>
</protein>
<dbReference type="PANTHER" id="PTHR23113:SF199">
    <property type="entry name" value="RAL GUANINE NUCLEOTIDE DISSOCIATION STIMULATOR-LIKE 1"/>
    <property type="match status" value="1"/>
</dbReference>
<dbReference type="PROSITE" id="PS50200">
    <property type="entry name" value="RA"/>
    <property type="match status" value="1"/>
</dbReference>
<dbReference type="EMBL" id="KL225113">
    <property type="protein sequence ID" value="KFW67524.1"/>
    <property type="molecule type" value="Genomic_DNA"/>
</dbReference>
<feature type="domain" description="Ras-associating" evidence="5">
    <location>
        <begin position="666"/>
        <end position="753"/>
    </location>
</feature>
<feature type="domain" description="N-terminal Ras-GEF" evidence="6">
    <location>
        <begin position="11"/>
        <end position="142"/>
    </location>
</feature>
<dbReference type="SMART" id="SM00147">
    <property type="entry name" value="RasGEF"/>
    <property type="match status" value="1"/>
</dbReference>
<dbReference type="PROSITE" id="PS50009">
    <property type="entry name" value="RASGEF_CAT"/>
    <property type="match status" value="1"/>
</dbReference>
<feature type="compositionally biased region" description="Polar residues" evidence="3">
    <location>
        <begin position="574"/>
        <end position="587"/>
    </location>
</feature>
<dbReference type="SUPFAM" id="SSF54236">
    <property type="entry name" value="Ubiquitin-like"/>
    <property type="match status" value="1"/>
</dbReference>
<reference evidence="7 8" key="1">
    <citation type="submission" date="2014-04" db="EMBL/GenBank/DDBJ databases">
        <title>Genome evolution of avian class.</title>
        <authorList>
            <person name="Zhang G."/>
            <person name="Li C."/>
        </authorList>
    </citation>
    <scope>NUCLEOTIDE SEQUENCE [LARGE SCALE GENOMIC DNA]</scope>
    <source>
        <strain evidence="7">BGI_AS28</strain>
    </source>
</reference>
<sequence>EHTVSQYETCKIRTIKAGTLEKLVENLLTAFGDNDFTYISIFLSTYRAFASTKEVLELLLDRYGNLETSNCEEVGSQNSSESKTVLRTAIASILRAWLDQCSEDFREPPNYPCLLKLLDYLKMNIPGSDPERRAQNLLEQFQNQEVENDALVEGGEGIIHVIKDKGNDRKKNISSHKVMSAGCSRNTMSMHNTVKCQINSVINMYIKRSTAQSPRVFLIEHRPLFSAAISHASRLDCSTRYIDNKSCSWPQFLQLGAMQSKVKEFSFFQEDLVAEQLTYMDAQLFKKVVPYHCLGCIWSRRDKKENKHLAPTIRATISQFNAVTKCVVSTILKNKELKTQHRAKIIEKWIHIAHECRILKNFSSLRAIISALQSNSIYRLKKTWICVPKDVMLMFEELSDIFSDHDNYLTSRELLMKEGTSKFANLDSSVKENQKRTQRRLQLQKDMGVMQGTVPYLGTFLTDLIMLDTALQDYIEGGLINFEKRRREFEVIAQIKLLQSACNSYCMTPDQKFIQWFRRQQHLTEEESYRLSREVEAAADTSTTSPKSRKSMVKRFSLTPIKEPPKSAPGGSSGESTDSASVSSCEFNHSESEDVCISPIGTPDESQKKVSESSYSSTHSTDTPSSGVSSLNSSPPLLSSNDKCSVSMTPVTSEVLPPVYNQQNKDMCIIRISIEDNNGNMYKSILLTSQDKAPAVIQRAMLKHNLESDAAKDYELVQVISEDKELVIPGNANVFYAMNSHVNFDFILRKKASVNGQVKMRSRCSLTLPRTAKRG</sequence>
<dbReference type="GO" id="GO:0005886">
    <property type="term" value="C:plasma membrane"/>
    <property type="evidence" value="ECO:0007669"/>
    <property type="project" value="TreeGrafter"/>
</dbReference>
<dbReference type="SMART" id="SM00314">
    <property type="entry name" value="RA"/>
    <property type="match status" value="1"/>
</dbReference>
<feature type="non-terminal residue" evidence="7">
    <location>
        <position position="1"/>
    </location>
</feature>
<evidence type="ECO:0000313" key="8">
    <source>
        <dbReference type="Proteomes" id="UP000054081"/>
    </source>
</evidence>
<evidence type="ECO:0000256" key="2">
    <source>
        <dbReference type="PROSITE-ProRule" id="PRU00168"/>
    </source>
</evidence>
<dbReference type="InterPro" id="IPR023578">
    <property type="entry name" value="Ras_GEF_dom_sf"/>
</dbReference>
<dbReference type="GO" id="GO:0007265">
    <property type="term" value="P:Ras protein signal transduction"/>
    <property type="evidence" value="ECO:0007669"/>
    <property type="project" value="TreeGrafter"/>
</dbReference>
<evidence type="ECO:0000313" key="7">
    <source>
        <dbReference type="EMBL" id="KFW67524.1"/>
    </source>
</evidence>
<dbReference type="Proteomes" id="UP000054081">
    <property type="component" value="Unassembled WGS sequence"/>
</dbReference>
<dbReference type="InterPro" id="IPR036964">
    <property type="entry name" value="RASGEF_cat_dom_sf"/>
</dbReference>
<evidence type="ECO:0000259" key="6">
    <source>
        <dbReference type="PROSITE" id="PS50212"/>
    </source>
</evidence>
<dbReference type="SUPFAM" id="SSF48366">
    <property type="entry name" value="Ras GEF"/>
    <property type="match status" value="1"/>
</dbReference>
<dbReference type="Gene3D" id="1.20.870.10">
    <property type="entry name" value="Son of sevenless (SoS) protein Chain: S domain 1"/>
    <property type="match status" value="1"/>
</dbReference>
<dbReference type="FunFam" id="1.10.840.10:FF:000005">
    <property type="entry name" value="Ral guanine nucleotide dissociation stimulator isoform 1"/>
    <property type="match status" value="1"/>
</dbReference>
<gene>
    <name evidence="7" type="ORF">AS28_01871</name>
</gene>
<dbReference type="InterPro" id="IPR030748">
    <property type="entry name" value="RGL1_RA"/>
</dbReference>
<dbReference type="Pfam" id="PF00788">
    <property type="entry name" value="RA"/>
    <property type="match status" value="1"/>
</dbReference>
<evidence type="ECO:0000256" key="3">
    <source>
        <dbReference type="SAM" id="MobiDB-lite"/>
    </source>
</evidence>
<dbReference type="PROSITE" id="PS00720">
    <property type="entry name" value="RASGEF"/>
    <property type="match status" value="1"/>
</dbReference>
<dbReference type="Gene3D" id="1.10.840.10">
    <property type="entry name" value="Ras guanine-nucleotide exchange factors catalytic domain"/>
    <property type="match status" value="1"/>
</dbReference>
<dbReference type="InterPro" id="IPR029071">
    <property type="entry name" value="Ubiquitin-like_domsf"/>
</dbReference>
<dbReference type="Gene3D" id="3.10.20.90">
    <property type="entry name" value="Phosphatidylinositol 3-kinase Catalytic Subunit, Chain A, domain 1"/>
    <property type="match status" value="1"/>
</dbReference>
<dbReference type="GO" id="GO:0005085">
    <property type="term" value="F:guanyl-nucleotide exchange factor activity"/>
    <property type="evidence" value="ECO:0007669"/>
    <property type="project" value="UniProtKB-KW"/>
</dbReference>
<dbReference type="PROSITE" id="PS50212">
    <property type="entry name" value="RASGEF_NTER"/>
    <property type="match status" value="1"/>
</dbReference>
<dbReference type="CDD" id="cd06224">
    <property type="entry name" value="REM"/>
    <property type="match status" value="1"/>
</dbReference>
<dbReference type="CDD" id="cd17210">
    <property type="entry name" value="RA_RGL"/>
    <property type="match status" value="1"/>
</dbReference>
<feature type="compositionally biased region" description="Low complexity" evidence="3">
    <location>
        <begin position="612"/>
        <end position="636"/>
    </location>
</feature>
<accession>A0A093R913</accession>
<dbReference type="Pfam" id="PF00617">
    <property type="entry name" value="RasGEF"/>
    <property type="match status" value="1"/>
</dbReference>
<evidence type="ECO:0000259" key="5">
    <source>
        <dbReference type="PROSITE" id="PS50200"/>
    </source>
</evidence>
<dbReference type="AlphaFoldDB" id="A0A093R913"/>
<dbReference type="InterPro" id="IPR000159">
    <property type="entry name" value="RA_dom"/>
</dbReference>
<keyword evidence="8" id="KW-1185">Reference proteome</keyword>
<evidence type="ECO:0000256" key="1">
    <source>
        <dbReference type="ARBA" id="ARBA00022658"/>
    </source>
</evidence>
<dbReference type="InterPro" id="IPR000651">
    <property type="entry name" value="Ras-like_Gua-exchang_fac_N"/>
</dbReference>
<dbReference type="InterPro" id="IPR008937">
    <property type="entry name" value="Ras-like_GEF"/>
</dbReference>